<dbReference type="PANTHER" id="PTHR46072">
    <property type="entry name" value="AMIDASE-RELATED-RELATED"/>
    <property type="match status" value="1"/>
</dbReference>
<evidence type="ECO:0000256" key="1">
    <source>
        <dbReference type="ARBA" id="ARBA00001311"/>
    </source>
</evidence>
<dbReference type="PANTHER" id="PTHR46072:SF4">
    <property type="entry name" value="AMIDASE C550.07-RELATED"/>
    <property type="match status" value="1"/>
</dbReference>
<evidence type="ECO:0000259" key="7">
    <source>
        <dbReference type="Pfam" id="PF01425"/>
    </source>
</evidence>
<evidence type="ECO:0000256" key="4">
    <source>
        <dbReference type="ARBA" id="ARBA00022801"/>
    </source>
</evidence>
<dbReference type="EC" id="3.5.1.4" evidence="3"/>
<keyword evidence="4" id="KW-0378">Hydrolase</keyword>
<evidence type="ECO:0000256" key="5">
    <source>
        <dbReference type="PIRSR" id="PIRSR001221-1"/>
    </source>
</evidence>
<evidence type="ECO:0000256" key="6">
    <source>
        <dbReference type="PIRSR" id="PIRSR001221-2"/>
    </source>
</evidence>
<feature type="domain" description="Amidase" evidence="7">
    <location>
        <begin position="79"/>
        <end position="135"/>
    </location>
</feature>
<dbReference type="Proteomes" id="UP000279259">
    <property type="component" value="Unassembled WGS sequence"/>
</dbReference>
<dbReference type="AlphaFoldDB" id="A0A427XW72"/>
<evidence type="ECO:0000313" key="9">
    <source>
        <dbReference type="Proteomes" id="UP000279259"/>
    </source>
</evidence>
<dbReference type="Pfam" id="PF01425">
    <property type="entry name" value="Amidase"/>
    <property type="match status" value="2"/>
</dbReference>
<dbReference type="STRING" id="1890683.A0A427XW72"/>
<sequence>MTVTASSDWRTIAESFKAALNSKIPSEWKIPDSQRPLPLDTSQLVKQCGILDVTEVAIVSLDATDLRDAIVGRQYSAVEVATAYLKAAAIVHQATSCLMDYFPAEALARAAWLDEELQRTGKPVGPLHGVPISIKGGSRVTFGADSRSPRGQGARDHRGVRVVGGQAYRGKGRDHGVDLTQCGRRWVWCAIMHLETDSFLGPTVNPFNGNLTSGGSSGGEGALIGGGGSVLGVGTDIGGSIRNPAALNGIYGFKPTSLRLPKGGNKSEMVGQESIAGAIGPMGRSARDMSLFVSAVLAAEPWKIDGSNVGMPWRPSEVAWKGGDKPRIGVMWDDGVVRPQPPMRKALQDAVGKLKSAGFEVVDYSPFRQAEGWEIISSLYFTDGGERIKRAMAATDEPTLPLTKWIMEQNTQPRSALGVFELVKGREAFRSEYNAHFLLADIDVILCPPGPGPAPELGTSKYWSYTSIFNLVDYPSAVFPTGRAVSPDDGIESRECFLGKDDRDIWQAYDPAKFLKAPLSLQIACQRWEDEKVLAALSVIAAVVCG</sequence>
<feature type="binding site" evidence="6">
    <location>
        <position position="216"/>
    </location>
    <ligand>
        <name>substrate</name>
    </ligand>
</feature>
<comment type="catalytic activity">
    <reaction evidence="1">
        <text>a monocarboxylic acid amide + H2O = a monocarboxylate + NH4(+)</text>
        <dbReference type="Rhea" id="RHEA:12020"/>
        <dbReference type="ChEBI" id="CHEBI:15377"/>
        <dbReference type="ChEBI" id="CHEBI:28938"/>
        <dbReference type="ChEBI" id="CHEBI:35757"/>
        <dbReference type="ChEBI" id="CHEBI:83628"/>
        <dbReference type="EC" id="3.5.1.4"/>
    </reaction>
</comment>
<accession>A0A427XW72</accession>
<dbReference type="Gene3D" id="3.90.1300.10">
    <property type="entry name" value="Amidase signature (AS) domain"/>
    <property type="match status" value="2"/>
</dbReference>
<dbReference type="InterPro" id="IPR020556">
    <property type="entry name" value="Amidase_CS"/>
</dbReference>
<reference evidence="8 9" key="1">
    <citation type="submission" date="2018-11" db="EMBL/GenBank/DDBJ databases">
        <title>Genome sequence of Saitozyma podzolica DSM 27192.</title>
        <authorList>
            <person name="Aliyu H."/>
            <person name="Gorte O."/>
            <person name="Ochsenreither K."/>
        </authorList>
    </citation>
    <scope>NUCLEOTIDE SEQUENCE [LARGE SCALE GENOMIC DNA]</scope>
    <source>
        <strain evidence="8 9">DSM 27192</strain>
    </source>
</reference>
<dbReference type="InterPro" id="IPR036928">
    <property type="entry name" value="AS_sf"/>
</dbReference>
<dbReference type="GO" id="GO:0004040">
    <property type="term" value="F:amidase activity"/>
    <property type="evidence" value="ECO:0007669"/>
    <property type="project" value="UniProtKB-EC"/>
</dbReference>
<feature type="domain" description="Amidase" evidence="7">
    <location>
        <begin position="192"/>
        <end position="534"/>
    </location>
</feature>
<feature type="active site" description="Charge relay system" evidence="5">
    <location>
        <position position="216"/>
    </location>
</feature>
<feature type="active site" description="Charge relay system" evidence="5">
    <location>
        <position position="135"/>
    </location>
</feature>
<comment type="similarity">
    <text evidence="2">Belongs to the amidase family.</text>
</comment>
<proteinExistence type="inferred from homology"/>
<dbReference type="PROSITE" id="PS00571">
    <property type="entry name" value="AMIDASES"/>
    <property type="match status" value="1"/>
</dbReference>
<dbReference type="InterPro" id="IPR023631">
    <property type="entry name" value="Amidase_dom"/>
</dbReference>
<feature type="binding site" evidence="6">
    <location>
        <position position="191"/>
    </location>
    <ligand>
        <name>substrate</name>
    </ligand>
</feature>
<organism evidence="8 9">
    <name type="scientific">Saitozyma podzolica</name>
    <dbReference type="NCBI Taxonomy" id="1890683"/>
    <lineage>
        <taxon>Eukaryota</taxon>
        <taxon>Fungi</taxon>
        <taxon>Dikarya</taxon>
        <taxon>Basidiomycota</taxon>
        <taxon>Agaricomycotina</taxon>
        <taxon>Tremellomycetes</taxon>
        <taxon>Tremellales</taxon>
        <taxon>Trimorphomycetaceae</taxon>
        <taxon>Saitozyma</taxon>
    </lineage>
</organism>
<dbReference type="OrthoDB" id="6428749at2759"/>
<evidence type="ECO:0000313" key="8">
    <source>
        <dbReference type="EMBL" id="RSH83057.1"/>
    </source>
</evidence>
<feature type="binding site" evidence="6">
    <location>
        <begin position="237"/>
        <end position="240"/>
    </location>
    <ligand>
        <name>substrate</name>
    </ligand>
</feature>
<gene>
    <name evidence="8" type="ORF">EHS25_005767</name>
</gene>
<protein>
    <recommendedName>
        <fullName evidence="3">amidase</fullName>
        <ecNumber evidence="3">3.5.1.4</ecNumber>
    </recommendedName>
</protein>
<dbReference type="EMBL" id="RSCD01000025">
    <property type="protein sequence ID" value="RSH83057.1"/>
    <property type="molecule type" value="Genomic_DNA"/>
</dbReference>
<name>A0A427XW72_9TREE</name>
<dbReference type="PIRSF" id="PIRSF001221">
    <property type="entry name" value="Amidase_fungi"/>
    <property type="match status" value="1"/>
</dbReference>
<feature type="active site" description="Acyl-ester intermediate" evidence="5">
    <location>
        <position position="240"/>
    </location>
</feature>
<dbReference type="SUPFAM" id="SSF75304">
    <property type="entry name" value="Amidase signature (AS) enzymes"/>
    <property type="match status" value="1"/>
</dbReference>
<comment type="caution">
    <text evidence="8">The sequence shown here is derived from an EMBL/GenBank/DDBJ whole genome shotgun (WGS) entry which is preliminary data.</text>
</comment>
<keyword evidence="9" id="KW-1185">Reference proteome</keyword>
<evidence type="ECO:0000256" key="3">
    <source>
        <dbReference type="ARBA" id="ARBA00012922"/>
    </source>
</evidence>
<evidence type="ECO:0000256" key="2">
    <source>
        <dbReference type="ARBA" id="ARBA00009199"/>
    </source>
</evidence>